<evidence type="ECO:0000313" key="2">
    <source>
        <dbReference type="Proteomes" id="UP000324800"/>
    </source>
</evidence>
<accession>A0A5J4X9I5</accession>
<dbReference type="EMBL" id="SNRW01000042">
    <property type="protein sequence ID" value="KAA6403961.1"/>
    <property type="molecule type" value="Genomic_DNA"/>
</dbReference>
<evidence type="ECO:0000313" key="1">
    <source>
        <dbReference type="EMBL" id="KAA6403961.1"/>
    </source>
</evidence>
<sequence>MGSTCITKILSTISSPVGMNHLALGNALSAEANVADVMDRLLNNVNKQGGSSGGIMSKKEQQLFIDNDNALIHATNNQIVGGMALDFALKIEPNVLKVEQYGCMIKIGIIMEILFQIKQCLQEKQPHYLMVQQLQELAQNIHVEIIYIPKNITTSVPPNESASDSVGTTNYYAKNDHSHPLNITTSISLQDSVGGSVGFVIVLTSEANYTTRGLRISPDGNTLTFNGRKV</sequence>
<name>A0A5J4X9I5_9EUKA</name>
<organism evidence="1 2">
    <name type="scientific">Streblomastix strix</name>
    <dbReference type="NCBI Taxonomy" id="222440"/>
    <lineage>
        <taxon>Eukaryota</taxon>
        <taxon>Metamonada</taxon>
        <taxon>Preaxostyla</taxon>
        <taxon>Oxymonadida</taxon>
        <taxon>Streblomastigidae</taxon>
        <taxon>Streblomastix</taxon>
    </lineage>
</organism>
<dbReference type="Proteomes" id="UP000324800">
    <property type="component" value="Unassembled WGS sequence"/>
</dbReference>
<comment type="caution">
    <text evidence="1">The sequence shown here is derived from an EMBL/GenBank/DDBJ whole genome shotgun (WGS) entry which is preliminary data.</text>
</comment>
<dbReference type="AlphaFoldDB" id="A0A5J4X9I5"/>
<reference evidence="1 2" key="1">
    <citation type="submission" date="2019-03" db="EMBL/GenBank/DDBJ databases">
        <title>Single cell metagenomics reveals metabolic interactions within the superorganism composed of flagellate Streblomastix strix and complex community of Bacteroidetes bacteria on its surface.</title>
        <authorList>
            <person name="Treitli S.C."/>
            <person name="Kolisko M."/>
            <person name="Husnik F."/>
            <person name="Keeling P."/>
            <person name="Hampl V."/>
        </authorList>
    </citation>
    <scope>NUCLEOTIDE SEQUENCE [LARGE SCALE GENOMIC DNA]</scope>
    <source>
        <strain evidence="1">ST1C</strain>
    </source>
</reference>
<proteinExistence type="predicted"/>
<protein>
    <submittedName>
        <fullName evidence="1">Uncharacterized protein</fullName>
    </submittedName>
</protein>
<gene>
    <name evidence="1" type="ORF">EZS28_000507</name>
</gene>